<dbReference type="GO" id="GO:0032981">
    <property type="term" value="P:mitochondrial respiratory chain complex I assembly"/>
    <property type="evidence" value="ECO:0007669"/>
    <property type="project" value="TreeGrafter"/>
</dbReference>
<dbReference type="PANTHER" id="PTHR12049">
    <property type="entry name" value="PROTEIN ARGININE METHYLTRANSFERASE NDUFAF7, MITOCHONDRIAL"/>
    <property type="match status" value="1"/>
</dbReference>
<proteinExistence type="inferred from homology"/>
<evidence type="ECO:0000256" key="1">
    <source>
        <dbReference type="ARBA" id="ARBA00004173"/>
    </source>
</evidence>
<dbReference type="GO" id="GO:0035243">
    <property type="term" value="F:protein-arginine omega-N symmetric methyltransferase activity"/>
    <property type="evidence" value="ECO:0007669"/>
    <property type="project" value="UniProtKB-EC"/>
</dbReference>
<gene>
    <name evidence="8" type="ORF">BT96DRAFT_812677</name>
</gene>
<dbReference type="InterPro" id="IPR029063">
    <property type="entry name" value="SAM-dependent_MTases_sf"/>
</dbReference>
<comment type="similarity">
    <text evidence="2 7">Belongs to the NDUFAF7 family.</text>
</comment>
<keyword evidence="4 7" id="KW-0808">Transferase</keyword>
<evidence type="ECO:0000313" key="9">
    <source>
        <dbReference type="Proteomes" id="UP000799118"/>
    </source>
</evidence>
<comment type="subcellular location">
    <subcellularLocation>
        <location evidence="1 7">Mitochondrion</location>
    </subcellularLocation>
</comment>
<dbReference type="Pfam" id="PF02636">
    <property type="entry name" value="Methyltransf_28"/>
    <property type="match status" value="1"/>
</dbReference>
<dbReference type="Gene3D" id="3.40.50.12710">
    <property type="match status" value="1"/>
</dbReference>
<evidence type="ECO:0000313" key="8">
    <source>
        <dbReference type="EMBL" id="KAE9405175.1"/>
    </source>
</evidence>
<protein>
    <recommendedName>
        <fullName evidence="7">Protein arginine methyltransferase NDUFAF7</fullName>
        <ecNumber evidence="7">2.1.1.320</ecNumber>
    </recommendedName>
</protein>
<keyword evidence="5 7" id="KW-0496">Mitochondrion</keyword>
<dbReference type="EC" id="2.1.1.320" evidence="7"/>
<comment type="catalytic activity">
    <reaction evidence="6 7">
        <text>L-arginyl-[protein] + 2 S-adenosyl-L-methionine = N(omega),N(omega)'-dimethyl-L-arginyl-[protein] + 2 S-adenosyl-L-homocysteine + 2 H(+)</text>
        <dbReference type="Rhea" id="RHEA:48108"/>
        <dbReference type="Rhea" id="RHEA-COMP:10532"/>
        <dbReference type="Rhea" id="RHEA-COMP:11992"/>
        <dbReference type="ChEBI" id="CHEBI:15378"/>
        <dbReference type="ChEBI" id="CHEBI:29965"/>
        <dbReference type="ChEBI" id="CHEBI:57856"/>
        <dbReference type="ChEBI" id="CHEBI:59789"/>
        <dbReference type="ChEBI" id="CHEBI:88221"/>
        <dbReference type="EC" id="2.1.1.320"/>
    </reaction>
</comment>
<sequence length="447" mass="49716">MLRFLSKPLLSTHSRLRVPFSAFAQRSFTTAVPPITPVEKIILDHVKAVGPMSYATYMQFCLAHPTEGYYMKSSNPVFGAQGDFITSPDISQIFGELIAVWLYSQWQAAGTPAKMRLVELGPGRGTLITDVLRVSLINRLPQKPAIEVHLVETSLSLRQIQSKRLSGLTAQPQWYDSIDHILPSDDSFTMLVAHEFFDALPYTRTSSECLSLSIYFITHKRNAQKTEEGWKGDHVTDLEETEKHHPRLQHVLSPEKTAVSTIFGNSSSRFQSLPVGSDLEVSPTSFKLARKVGELLAKRETDAGSTPGGCGLIIDYGNDNAFGNSRRFLHVYILTFSFLARDFKNHQVVDIFHRPGECDLTANVDFAYLKESMQDLVPVYGPMTQKQFLSDMGLMLRLGKLLESAGDDKAKMDRIVEGAQRLVDPGQMGDQYSVLGISANGGGQHPF</sequence>
<evidence type="ECO:0000256" key="6">
    <source>
        <dbReference type="ARBA" id="ARBA00048612"/>
    </source>
</evidence>
<dbReference type="AlphaFoldDB" id="A0A6A4I8Z7"/>
<accession>A0A6A4I8Z7</accession>
<evidence type="ECO:0000256" key="2">
    <source>
        <dbReference type="ARBA" id="ARBA00005891"/>
    </source>
</evidence>
<name>A0A6A4I8Z7_9AGAR</name>
<dbReference type="Proteomes" id="UP000799118">
    <property type="component" value="Unassembled WGS sequence"/>
</dbReference>
<dbReference type="GO" id="GO:0005739">
    <property type="term" value="C:mitochondrion"/>
    <property type="evidence" value="ECO:0007669"/>
    <property type="project" value="UniProtKB-SubCell"/>
</dbReference>
<evidence type="ECO:0000256" key="4">
    <source>
        <dbReference type="ARBA" id="ARBA00022679"/>
    </source>
</evidence>
<dbReference type="OrthoDB" id="438553at2759"/>
<evidence type="ECO:0000256" key="5">
    <source>
        <dbReference type="ARBA" id="ARBA00023128"/>
    </source>
</evidence>
<dbReference type="SUPFAM" id="SSF53335">
    <property type="entry name" value="S-adenosyl-L-methionine-dependent methyltransferases"/>
    <property type="match status" value="1"/>
</dbReference>
<reference evidence="8" key="1">
    <citation type="journal article" date="2019" name="Environ. Microbiol.">
        <title>Fungal ecological strategies reflected in gene transcription - a case study of two litter decomposers.</title>
        <authorList>
            <person name="Barbi F."/>
            <person name="Kohler A."/>
            <person name="Barry K."/>
            <person name="Baskaran P."/>
            <person name="Daum C."/>
            <person name="Fauchery L."/>
            <person name="Ihrmark K."/>
            <person name="Kuo A."/>
            <person name="LaButti K."/>
            <person name="Lipzen A."/>
            <person name="Morin E."/>
            <person name="Grigoriev I.V."/>
            <person name="Henrissat B."/>
            <person name="Lindahl B."/>
            <person name="Martin F."/>
        </authorList>
    </citation>
    <scope>NUCLEOTIDE SEQUENCE</scope>
    <source>
        <strain evidence="8">JB14</strain>
    </source>
</reference>
<organism evidence="8 9">
    <name type="scientific">Gymnopus androsaceus JB14</name>
    <dbReference type="NCBI Taxonomy" id="1447944"/>
    <lineage>
        <taxon>Eukaryota</taxon>
        <taxon>Fungi</taxon>
        <taxon>Dikarya</taxon>
        <taxon>Basidiomycota</taxon>
        <taxon>Agaricomycotina</taxon>
        <taxon>Agaricomycetes</taxon>
        <taxon>Agaricomycetidae</taxon>
        <taxon>Agaricales</taxon>
        <taxon>Marasmiineae</taxon>
        <taxon>Omphalotaceae</taxon>
        <taxon>Gymnopus</taxon>
    </lineage>
</organism>
<dbReference type="GO" id="GO:0032259">
    <property type="term" value="P:methylation"/>
    <property type="evidence" value="ECO:0007669"/>
    <property type="project" value="UniProtKB-KW"/>
</dbReference>
<dbReference type="EMBL" id="ML769411">
    <property type="protein sequence ID" value="KAE9405175.1"/>
    <property type="molecule type" value="Genomic_DNA"/>
</dbReference>
<evidence type="ECO:0000256" key="7">
    <source>
        <dbReference type="RuleBase" id="RU364114"/>
    </source>
</evidence>
<keyword evidence="3 7" id="KW-0489">Methyltransferase</keyword>
<comment type="function">
    <text evidence="7">Arginine methyltransferase involved in the assembly or stability of mitochondrial NADH:ubiquinone oxidoreductase complex (complex I).</text>
</comment>
<evidence type="ECO:0000256" key="3">
    <source>
        <dbReference type="ARBA" id="ARBA00022603"/>
    </source>
</evidence>
<dbReference type="PANTHER" id="PTHR12049:SF7">
    <property type="entry name" value="PROTEIN ARGININE METHYLTRANSFERASE NDUFAF7, MITOCHONDRIAL"/>
    <property type="match status" value="1"/>
</dbReference>
<keyword evidence="9" id="KW-1185">Reference proteome</keyword>
<dbReference type="InterPro" id="IPR038375">
    <property type="entry name" value="NDUFAF7_sf"/>
</dbReference>
<dbReference type="InterPro" id="IPR003788">
    <property type="entry name" value="NDUFAF7"/>
</dbReference>